<keyword evidence="1" id="KW-1133">Transmembrane helix</keyword>
<accession>A0A0C3DWD7</accession>
<evidence type="ECO:0000256" key="1">
    <source>
        <dbReference type="SAM" id="Phobius"/>
    </source>
</evidence>
<dbReference type="OrthoDB" id="2686513at2759"/>
<dbReference type="AlphaFoldDB" id="A0A0C3DWD7"/>
<reference evidence="2 3" key="1">
    <citation type="submission" date="2014-04" db="EMBL/GenBank/DDBJ databases">
        <authorList>
            <consortium name="DOE Joint Genome Institute"/>
            <person name="Kuo A."/>
            <person name="Kohler A."/>
            <person name="Nagy L.G."/>
            <person name="Floudas D."/>
            <person name="Copeland A."/>
            <person name="Barry K.W."/>
            <person name="Cichocki N."/>
            <person name="Veneault-Fourrey C."/>
            <person name="LaButti K."/>
            <person name="Lindquist E.A."/>
            <person name="Lipzen A."/>
            <person name="Lundell T."/>
            <person name="Morin E."/>
            <person name="Murat C."/>
            <person name="Sun H."/>
            <person name="Tunlid A."/>
            <person name="Henrissat B."/>
            <person name="Grigoriev I.V."/>
            <person name="Hibbett D.S."/>
            <person name="Martin F."/>
            <person name="Nordberg H.P."/>
            <person name="Cantor M.N."/>
            <person name="Hua S.X."/>
        </authorList>
    </citation>
    <scope>NUCLEOTIDE SEQUENCE [LARGE SCALE GENOMIC DNA]</scope>
    <source>
        <strain evidence="2 3">Foug A</strain>
    </source>
</reference>
<gene>
    <name evidence="2" type="ORF">SCLCIDRAFT_1212993</name>
</gene>
<feature type="transmembrane region" description="Helical" evidence="1">
    <location>
        <begin position="52"/>
        <end position="71"/>
    </location>
</feature>
<dbReference type="HOGENOM" id="CLU_168447_0_0_1"/>
<reference evidence="3" key="2">
    <citation type="submission" date="2015-01" db="EMBL/GenBank/DDBJ databases">
        <title>Evolutionary Origins and Diversification of the Mycorrhizal Mutualists.</title>
        <authorList>
            <consortium name="DOE Joint Genome Institute"/>
            <consortium name="Mycorrhizal Genomics Consortium"/>
            <person name="Kohler A."/>
            <person name="Kuo A."/>
            <person name="Nagy L.G."/>
            <person name="Floudas D."/>
            <person name="Copeland A."/>
            <person name="Barry K.W."/>
            <person name="Cichocki N."/>
            <person name="Veneault-Fourrey C."/>
            <person name="LaButti K."/>
            <person name="Lindquist E.A."/>
            <person name="Lipzen A."/>
            <person name="Lundell T."/>
            <person name="Morin E."/>
            <person name="Murat C."/>
            <person name="Riley R."/>
            <person name="Ohm R."/>
            <person name="Sun H."/>
            <person name="Tunlid A."/>
            <person name="Henrissat B."/>
            <person name="Grigoriev I.V."/>
            <person name="Hibbett D.S."/>
            <person name="Martin F."/>
        </authorList>
    </citation>
    <scope>NUCLEOTIDE SEQUENCE [LARGE SCALE GENOMIC DNA]</scope>
    <source>
        <strain evidence="3">Foug A</strain>
    </source>
</reference>
<evidence type="ECO:0000313" key="3">
    <source>
        <dbReference type="Proteomes" id="UP000053989"/>
    </source>
</evidence>
<dbReference type="EMBL" id="KN822026">
    <property type="protein sequence ID" value="KIM64890.1"/>
    <property type="molecule type" value="Genomic_DNA"/>
</dbReference>
<evidence type="ECO:0000313" key="2">
    <source>
        <dbReference type="EMBL" id="KIM64890.1"/>
    </source>
</evidence>
<organism evidence="2 3">
    <name type="scientific">Scleroderma citrinum Foug A</name>
    <dbReference type="NCBI Taxonomy" id="1036808"/>
    <lineage>
        <taxon>Eukaryota</taxon>
        <taxon>Fungi</taxon>
        <taxon>Dikarya</taxon>
        <taxon>Basidiomycota</taxon>
        <taxon>Agaricomycotina</taxon>
        <taxon>Agaricomycetes</taxon>
        <taxon>Agaricomycetidae</taxon>
        <taxon>Boletales</taxon>
        <taxon>Sclerodermatineae</taxon>
        <taxon>Sclerodermataceae</taxon>
        <taxon>Scleroderma</taxon>
    </lineage>
</organism>
<feature type="transmembrane region" description="Helical" evidence="1">
    <location>
        <begin position="27"/>
        <end position="46"/>
    </location>
</feature>
<sequence length="117" mass="12952">MGLRGSVFAMITSPHHLVALLLRDGSIYFVFMACAVLSNIISFYVFPSLLRGVFTTFSICVAVTMVSRLMLNLHQSTDGEILTPPMSCLQEVAGDDAPMFTTHFDHWHPSALSDDRD</sequence>
<dbReference type="InParanoid" id="A0A0C3DWD7"/>
<name>A0A0C3DWD7_9AGAM</name>
<keyword evidence="1" id="KW-0472">Membrane</keyword>
<keyword evidence="3" id="KW-1185">Reference proteome</keyword>
<dbReference type="Proteomes" id="UP000053989">
    <property type="component" value="Unassembled WGS sequence"/>
</dbReference>
<protein>
    <submittedName>
        <fullName evidence="2">Uncharacterized protein</fullName>
    </submittedName>
</protein>
<keyword evidence="1" id="KW-0812">Transmembrane</keyword>
<proteinExistence type="predicted"/>